<organism evidence="2 3">
    <name type="scientific">Burkholderia lata (strain ATCC 17760 / DSM 23089 / LMG 22485 / NCIMB 9086 / R18194 / 383)</name>
    <dbReference type="NCBI Taxonomy" id="482957"/>
    <lineage>
        <taxon>Bacteria</taxon>
        <taxon>Pseudomonadati</taxon>
        <taxon>Pseudomonadota</taxon>
        <taxon>Betaproteobacteria</taxon>
        <taxon>Burkholderiales</taxon>
        <taxon>Burkholderiaceae</taxon>
        <taxon>Burkholderia</taxon>
        <taxon>Burkholderia cepacia complex</taxon>
    </lineage>
</organism>
<dbReference type="EMBL" id="CABVPU010000007">
    <property type="protein sequence ID" value="VWB51402.1"/>
    <property type="molecule type" value="Genomic_DNA"/>
</dbReference>
<feature type="transmembrane region" description="Helical" evidence="1">
    <location>
        <begin position="60"/>
        <end position="79"/>
    </location>
</feature>
<protein>
    <submittedName>
        <fullName evidence="2">Uncharacterized protein</fullName>
    </submittedName>
</protein>
<reference evidence="2 3" key="1">
    <citation type="submission" date="2019-09" db="EMBL/GenBank/DDBJ databases">
        <authorList>
            <person name="Depoorter E."/>
        </authorList>
    </citation>
    <scope>NUCLEOTIDE SEQUENCE [LARGE SCALE GENOMIC DNA]</scope>
    <source>
        <strain evidence="2">R-15945</strain>
    </source>
</reference>
<evidence type="ECO:0000313" key="2">
    <source>
        <dbReference type="EMBL" id="VWB51402.1"/>
    </source>
</evidence>
<keyword evidence="1" id="KW-0812">Transmembrane</keyword>
<dbReference type="Proteomes" id="UP000494174">
    <property type="component" value="Unassembled WGS sequence"/>
</dbReference>
<name>A0A6P2KAG6_BURL3</name>
<gene>
    <name evidence="2" type="ORF">BLA15945_02387</name>
</gene>
<dbReference type="AlphaFoldDB" id="A0A6P2KAG6"/>
<proteinExistence type="predicted"/>
<evidence type="ECO:0000313" key="3">
    <source>
        <dbReference type="Proteomes" id="UP000494174"/>
    </source>
</evidence>
<sequence>MNARHGSRRRVARIIGLLMVAAVVLTIATGWFVVYGLILAVSSAATDNPIAGVIRETPSYLILAAVLLAALVATVIDLARLARRTGL</sequence>
<keyword evidence="1" id="KW-0472">Membrane</keyword>
<accession>A0A6P2KAG6</accession>
<evidence type="ECO:0000256" key="1">
    <source>
        <dbReference type="SAM" id="Phobius"/>
    </source>
</evidence>
<feature type="transmembrane region" description="Helical" evidence="1">
    <location>
        <begin position="12"/>
        <end position="40"/>
    </location>
</feature>
<keyword evidence="1" id="KW-1133">Transmembrane helix</keyword>